<gene>
    <name evidence="1" type="ORF">L1987_29881</name>
</gene>
<accession>A0ACB9I1V4</accession>
<sequence length="388" mass="43514">MKHSRKEMGKTSKWIKNLLAGKKDKKTVHETPTPPTSGAPTTPKEKRRWSFRRSSAAPPNLTTTTIVPVDLISTASPSSVHEHYSYEQKKHTMDVAIAKGAAAAAAIMKHAAATKIQSVFRSYLARKALYALKGLVKLQALVRGHLVRKRASATLRCMQALVSVQAQACARRRRSNDEINSYYYGWSESEFYHGIRDRDQDVPEEHIKIVEMDTRSTRKSHSKERAAIPISPAPSEPSPRVFGRQFEDFSYMIAQCSPASKSKYAESLYEFPNYMANTQSSRAKVRSHSAPKQRPAVCPSVYERQFSSVTRRRPSIEGRNVPRAVRMQRSSSNTGVGAQNYHYPWSVKLDKSTVSLIGSECGSTSTVLTNVNYCQSLVGFDTHHLNEY</sequence>
<protein>
    <submittedName>
        <fullName evidence="1">Uncharacterized protein</fullName>
    </submittedName>
</protein>
<organism evidence="1 2">
    <name type="scientific">Smallanthus sonchifolius</name>
    <dbReference type="NCBI Taxonomy" id="185202"/>
    <lineage>
        <taxon>Eukaryota</taxon>
        <taxon>Viridiplantae</taxon>
        <taxon>Streptophyta</taxon>
        <taxon>Embryophyta</taxon>
        <taxon>Tracheophyta</taxon>
        <taxon>Spermatophyta</taxon>
        <taxon>Magnoliopsida</taxon>
        <taxon>eudicotyledons</taxon>
        <taxon>Gunneridae</taxon>
        <taxon>Pentapetalae</taxon>
        <taxon>asterids</taxon>
        <taxon>campanulids</taxon>
        <taxon>Asterales</taxon>
        <taxon>Asteraceae</taxon>
        <taxon>Asteroideae</taxon>
        <taxon>Heliantheae alliance</taxon>
        <taxon>Millerieae</taxon>
        <taxon>Smallanthus</taxon>
    </lineage>
</organism>
<comment type="caution">
    <text evidence="1">The sequence shown here is derived from an EMBL/GenBank/DDBJ whole genome shotgun (WGS) entry which is preliminary data.</text>
</comment>
<evidence type="ECO:0000313" key="1">
    <source>
        <dbReference type="EMBL" id="KAI3801767.1"/>
    </source>
</evidence>
<reference evidence="2" key="1">
    <citation type="journal article" date="2022" name="Mol. Ecol. Resour.">
        <title>The genomes of chicory, endive, great burdock and yacon provide insights into Asteraceae palaeo-polyploidization history and plant inulin production.</title>
        <authorList>
            <person name="Fan W."/>
            <person name="Wang S."/>
            <person name="Wang H."/>
            <person name="Wang A."/>
            <person name="Jiang F."/>
            <person name="Liu H."/>
            <person name="Zhao H."/>
            <person name="Xu D."/>
            <person name="Zhang Y."/>
        </authorList>
    </citation>
    <scope>NUCLEOTIDE SEQUENCE [LARGE SCALE GENOMIC DNA]</scope>
    <source>
        <strain evidence="2">cv. Yunnan</strain>
    </source>
</reference>
<proteinExistence type="predicted"/>
<dbReference type="Proteomes" id="UP001056120">
    <property type="component" value="Linkage Group LG10"/>
</dbReference>
<dbReference type="EMBL" id="CM042027">
    <property type="protein sequence ID" value="KAI3801767.1"/>
    <property type="molecule type" value="Genomic_DNA"/>
</dbReference>
<evidence type="ECO:0000313" key="2">
    <source>
        <dbReference type="Proteomes" id="UP001056120"/>
    </source>
</evidence>
<keyword evidence="2" id="KW-1185">Reference proteome</keyword>
<reference evidence="1 2" key="2">
    <citation type="journal article" date="2022" name="Mol. Ecol. Resour.">
        <title>The genomes of chicory, endive, great burdock and yacon provide insights into Asteraceae paleo-polyploidization history and plant inulin production.</title>
        <authorList>
            <person name="Fan W."/>
            <person name="Wang S."/>
            <person name="Wang H."/>
            <person name="Wang A."/>
            <person name="Jiang F."/>
            <person name="Liu H."/>
            <person name="Zhao H."/>
            <person name="Xu D."/>
            <person name="Zhang Y."/>
        </authorList>
    </citation>
    <scope>NUCLEOTIDE SEQUENCE [LARGE SCALE GENOMIC DNA]</scope>
    <source>
        <strain evidence="2">cv. Yunnan</strain>
        <tissue evidence="1">Leaves</tissue>
    </source>
</reference>
<name>A0ACB9I1V4_9ASTR</name>